<dbReference type="InterPro" id="IPR036047">
    <property type="entry name" value="F-box-like_dom_sf"/>
</dbReference>
<dbReference type="Proteomes" id="UP000504624">
    <property type="component" value="Unplaced"/>
</dbReference>
<dbReference type="SUPFAM" id="SSF81383">
    <property type="entry name" value="F-box domain"/>
    <property type="match status" value="1"/>
</dbReference>
<feature type="compositionally biased region" description="Low complexity" evidence="1">
    <location>
        <begin position="355"/>
        <end position="369"/>
    </location>
</feature>
<protein>
    <submittedName>
        <fullName evidence="4">F-box only protein 16 isoform X1</fullName>
    </submittedName>
</protein>
<evidence type="ECO:0000259" key="2">
    <source>
        <dbReference type="Pfam" id="PF12937"/>
    </source>
</evidence>
<feature type="region of interest" description="Disordered" evidence="1">
    <location>
        <begin position="340"/>
        <end position="424"/>
    </location>
</feature>
<dbReference type="OrthoDB" id="10257471at2759"/>
<feature type="region of interest" description="Disordered" evidence="1">
    <location>
        <begin position="291"/>
        <end position="326"/>
    </location>
</feature>
<dbReference type="Gene3D" id="1.20.1280.50">
    <property type="match status" value="1"/>
</dbReference>
<dbReference type="InterPro" id="IPR001810">
    <property type="entry name" value="F-box_dom"/>
</dbReference>
<reference evidence="4" key="1">
    <citation type="submission" date="2025-08" db="UniProtKB">
        <authorList>
            <consortium name="RefSeq"/>
        </authorList>
    </citation>
    <scope>IDENTIFICATION</scope>
</reference>
<dbReference type="PANTHER" id="PTHR46857">
    <property type="entry name" value="EPITHELIAL CELL-TRANSFORMING SEQUENCE 2 ONCOGENE-LIKE"/>
    <property type="match status" value="1"/>
</dbReference>
<proteinExistence type="predicted"/>
<dbReference type="Pfam" id="PF12937">
    <property type="entry name" value="F-box-like"/>
    <property type="match status" value="1"/>
</dbReference>
<feature type="compositionally biased region" description="Basic and acidic residues" evidence="1">
    <location>
        <begin position="257"/>
        <end position="273"/>
    </location>
</feature>
<evidence type="ECO:0000313" key="3">
    <source>
        <dbReference type="Proteomes" id="UP000504624"/>
    </source>
</evidence>
<dbReference type="CDD" id="cd22172">
    <property type="entry name" value="F-box_FBXO16"/>
    <property type="match status" value="1"/>
</dbReference>
<dbReference type="RefSeq" id="XP_017685992.1">
    <property type="nucleotide sequence ID" value="XM_017830503.1"/>
</dbReference>
<evidence type="ECO:0000313" key="4">
    <source>
        <dbReference type="RefSeq" id="XP_017685992.1"/>
    </source>
</evidence>
<dbReference type="GeneID" id="108504948"/>
<feature type="region of interest" description="Disordered" evidence="1">
    <location>
        <begin position="241"/>
        <end position="276"/>
    </location>
</feature>
<keyword evidence="3" id="KW-1185">Reference proteome</keyword>
<dbReference type="InterPro" id="IPR052805">
    <property type="entry name" value="GEF_Ubiquitin-Prot_Reg"/>
</dbReference>
<dbReference type="AlphaFoldDB" id="A0A6J0IH79"/>
<organism evidence="3 4">
    <name type="scientific">Lepidothrix coronata</name>
    <name type="common">blue-crowned manakin</name>
    <dbReference type="NCBI Taxonomy" id="321398"/>
    <lineage>
        <taxon>Eukaryota</taxon>
        <taxon>Metazoa</taxon>
        <taxon>Chordata</taxon>
        <taxon>Craniata</taxon>
        <taxon>Vertebrata</taxon>
        <taxon>Euteleostomi</taxon>
        <taxon>Archelosauria</taxon>
        <taxon>Archosauria</taxon>
        <taxon>Dinosauria</taxon>
        <taxon>Saurischia</taxon>
        <taxon>Theropoda</taxon>
        <taxon>Coelurosauria</taxon>
        <taxon>Aves</taxon>
        <taxon>Neognathae</taxon>
        <taxon>Neoaves</taxon>
        <taxon>Telluraves</taxon>
        <taxon>Australaves</taxon>
        <taxon>Passeriformes</taxon>
        <taxon>Pipridae</taxon>
        <taxon>Lepidothrix</taxon>
    </lineage>
</organism>
<gene>
    <name evidence="4" type="primary">FBXO16</name>
</gene>
<sequence>MATGCGGEGGGGGGGGGGDVRGRKEEGCCSFSLQSGNWILEPLVLTRSSPPPPASMAFAPPRNTDGSKLQIKMSSWTPLNHQLMNDKVFEERRALLGKWFDKWTDGQRRRILVDLLERCSLAQQKFCSRQLQDRIPTEAVDFTTRLPRVLSLYIFSFLDPRSLCRCAQVSWYWKYLSELDQLWMLKCLRFGWYINFCPTPFEQGIWKRHYIEMVRELWITRPEPLPKEEFAVVDVQPVGSDAPEAKLPARGRRRTKEKKELPPWRSSDRHPTDTVRYNYLDNWDPIEQARQARRKGGGKTPDLSRQAAERKRRAGRGSNQLQKEKSLIWLPADPECLPKPPARPSWAAHRSAGNLPPKAAAKALAQSSQWNAGIRPAPVRAPGPNPRGRGTGDVTRMESRAPSSPVFEAQPWHIPASSQGSDSE</sequence>
<dbReference type="CTD" id="157574"/>
<evidence type="ECO:0000256" key="1">
    <source>
        <dbReference type="SAM" id="MobiDB-lite"/>
    </source>
</evidence>
<name>A0A6J0IH79_9PASS</name>
<feature type="domain" description="F-box" evidence="2">
    <location>
        <begin position="145"/>
        <end position="188"/>
    </location>
</feature>
<accession>A0A6J0IH79</accession>
<dbReference type="PANTHER" id="PTHR46857:SF2">
    <property type="entry name" value="F-BOX ONLY PROTEIN 16"/>
    <property type="match status" value="1"/>
</dbReference>